<keyword evidence="1" id="KW-0328">Glycosyltransferase</keyword>
<dbReference type="InterPro" id="IPR002201">
    <property type="entry name" value="Glyco_trans_9"/>
</dbReference>
<dbReference type="Gene3D" id="3.40.50.2000">
    <property type="entry name" value="Glycogen Phosphorylase B"/>
    <property type="match status" value="2"/>
</dbReference>
<dbReference type="PANTHER" id="PTHR30160:SF21">
    <property type="entry name" value="LIPOPOLYSACCHARIDE CORE HEPTOSYLTRANSFERASE OPSX"/>
    <property type="match status" value="1"/>
</dbReference>
<dbReference type="OrthoDB" id="9781892at2"/>
<dbReference type="Pfam" id="PF01075">
    <property type="entry name" value="Glyco_transf_9"/>
    <property type="match status" value="1"/>
</dbReference>
<name>A0A2K9A7E2_9GAMM</name>
<dbReference type="PANTHER" id="PTHR30160">
    <property type="entry name" value="TETRAACYLDISACCHARIDE 4'-KINASE-RELATED"/>
    <property type="match status" value="1"/>
</dbReference>
<dbReference type="GO" id="GO:0005829">
    <property type="term" value="C:cytosol"/>
    <property type="evidence" value="ECO:0007669"/>
    <property type="project" value="TreeGrafter"/>
</dbReference>
<keyword evidence="2 3" id="KW-0808">Transferase</keyword>
<organism evidence="3 4">
    <name type="scientific">Kangiella profundi</name>
    <dbReference type="NCBI Taxonomy" id="1561924"/>
    <lineage>
        <taxon>Bacteria</taxon>
        <taxon>Pseudomonadati</taxon>
        <taxon>Pseudomonadota</taxon>
        <taxon>Gammaproteobacteria</taxon>
        <taxon>Kangiellales</taxon>
        <taxon>Kangiellaceae</taxon>
        <taxon>Kangiella</taxon>
    </lineage>
</organism>
<dbReference type="Proteomes" id="UP000232693">
    <property type="component" value="Chromosome"/>
</dbReference>
<protein>
    <submittedName>
        <fullName evidence="3">ADP-heptose--LPS heptosyltransferase I</fullName>
    </submittedName>
</protein>
<dbReference type="InterPro" id="IPR051199">
    <property type="entry name" value="LPS_LOS_Heptosyltrfase"/>
</dbReference>
<sequence>MLKDFPQSPQAICILRLSAIGDVCHAVSTVQAIQRQYPEALITWVIGKVEAQLLKNLPGVEFIVFDKSKGVKAYAELRKAMKDRQYDILLHMQLAFRANLAAYFIPAKIKLGFEKKRSKELHSLFVNEHITDSKGMHVLEGFRDFARAIEVPDSKPLWNIPLPREIELWAENQLPQKPFIVISPGASKAERNWLAARYAKVADYCHSKGFEVVMTGGPSSMERELGDSILSHSKNPIINLIGQTNLKQLLATLKAAQCVIAPDSGPAHMAVTQGTPVIGLYAHSNPRRTGPYLYLDYVADAYTQNATEQLNCNVEDLPWGYRLKGDNLMQQISVEQVTRLIDQVIENVLNKNVVNQNGNQ</sequence>
<dbReference type="GO" id="GO:0008713">
    <property type="term" value="F:ADP-heptose-lipopolysaccharide heptosyltransferase activity"/>
    <property type="evidence" value="ECO:0007669"/>
    <property type="project" value="TreeGrafter"/>
</dbReference>
<dbReference type="GO" id="GO:0009244">
    <property type="term" value="P:lipopolysaccharide core region biosynthetic process"/>
    <property type="evidence" value="ECO:0007669"/>
    <property type="project" value="TreeGrafter"/>
</dbReference>
<keyword evidence="4" id="KW-1185">Reference proteome</keyword>
<dbReference type="EMBL" id="CP025120">
    <property type="protein sequence ID" value="AUD79735.1"/>
    <property type="molecule type" value="Genomic_DNA"/>
</dbReference>
<dbReference type="CDD" id="cd03789">
    <property type="entry name" value="GT9_LPS_heptosyltransferase"/>
    <property type="match status" value="1"/>
</dbReference>
<evidence type="ECO:0000256" key="1">
    <source>
        <dbReference type="ARBA" id="ARBA00022676"/>
    </source>
</evidence>
<accession>A0A2K9A7E2</accession>
<evidence type="ECO:0000313" key="3">
    <source>
        <dbReference type="EMBL" id="AUD79735.1"/>
    </source>
</evidence>
<reference evidence="3 4" key="1">
    <citation type="submission" date="2017-12" db="EMBL/GenBank/DDBJ databases">
        <title>Kangiella profundi FT102 completed genome.</title>
        <authorList>
            <person name="Xu J."/>
            <person name="Wang J."/>
            <person name="Lu Y."/>
        </authorList>
    </citation>
    <scope>NUCLEOTIDE SEQUENCE [LARGE SCALE GENOMIC DNA]</scope>
    <source>
        <strain evidence="3 4">FT102</strain>
    </source>
</reference>
<dbReference type="AlphaFoldDB" id="A0A2K9A7E2"/>
<evidence type="ECO:0000313" key="4">
    <source>
        <dbReference type="Proteomes" id="UP000232693"/>
    </source>
</evidence>
<dbReference type="SUPFAM" id="SSF53756">
    <property type="entry name" value="UDP-Glycosyltransferase/glycogen phosphorylase"/>
    <property type="match status" value="1"/>
</dbReference>
<dbReference type="RefSeq" id="WP_106647534.1">
    <property type="nucleotide sequence ID" value="NZ_BMGO01000001.1"/>
</dbReference>
<dbReference type="KEGG" id="kpd:CW740_10950"/>
<evidence type="ECO:0000256" key="2">
    <source>
        <dbReference type="ARBA" id="ARBA00022679"/>
    </source>
</evidence>
<gene>
    <name evidence="3" type="ORF">CW740_10950</name>
</gene>
<proteinExistence type="predicted"/>